<sequence>MSTIPWYVQQDDLSLLCISNHESEFIERHYQNEKQWIGKVKPRHYTVVGQDGKAVCLPVPIPTYQGGNGNQYQLYFESNSPYQTNIVTGKRRNLVRKNTCEQNND</sequence>
<accession>A0A3G5AL64</accession>
<evidence type="ECO:0000313" key="1">
    <source>
        <dbReference type="EMBL" id="AYV86699.1"/>
    </source>
</evidence>
<gene>
    <name evidence="1" type="ORF">Sylvanvirus6_40</name>
</gene>
<protein>
    <submittedName>
        <fullName evidence="1">Uncharacterized protein</fullName>
    </submittedName>
</protein>
<dbReference type="EMBL" id="MK072512">
    <property type="protein sequence ID" value="AYV86699.1"/>
    <property type="molecule type" value="Genomic_DNA"/>
</dbReference>
<proteinExistence type="predicted"/>
<name>A0A3G5AL64_9VIRU</name>
<reference evidence="1" key="1">
    <citation type="submission" date="2018-10" db="EMBL/GenBank/DDBJ databases">
        <title>Hidden diversity of soil giant viruses.</title>
        <authorList>
            <person name="Schulz F."/>
            <person name="Alteio L."/>
            <person name="Goudeau D."/>
            <person name="Ryan E.M."/>
            <person name="Malmstrom R.R."/>
            <person name="Blanchard J."/>
            <person name="Woyke T."/>
        </authorList>
    </citation>
    <scope>NUCLEOTIDE SEQUENCE</scope>
    <source>
        <strain evidence="1">SYV1</strain>
    </source>
</reference>
<organism evidence="1">
    <name type="scientific">Sylvanvirus sp</name>
    <dbReference type="NCBI Taxonomy" id="2487774"/>
    <lineage>
        <taxon>Viruses</taxon>
    </lineage>
</organism>